<dbReference type="KEGG" id="msea:METESE_27280"/>
<organism evidence="1 2">
    <name type="scientific">Mesoterricola sediminis</name>
    <dbReference type="NCBI Taxonomy" id="2927980"/>
    <lineage>
        <taxon>Bacteria</taxon>
        <taxon>Pseudomonadati</taxon>
        <taxon>Acidobacteriota</taxon>
        <taxon>Holophagae</taxon>
        <taxon>Holophagales</taxon>
        <taxon>Holophagaceae</taxon>
        <taxon>Mesoterricola</taxon>
    </lineage>
</organism>
<protein>
    <recommendedName>
        <fullName evidence="3">DUF721 domain-containing protein</fullName>
    </recommendedName>
</protein>
<accession>A0AA48GY57</accession>
<sequence length="130" mass="14683">MRRPGARGLVPLRAAAGLEDPDARAEAALRKSWLLVVGPALVNRTRLIRISRGVLVVGCWEPSFIPSLRASAEETWPQVRERIAKMWKRTYRAMEIVPCDPPPPPEPPRPFREGDPLKLILAHWRNPKKG</sequence>
<dbReference type="Proteomes" id="UP001228113">
    <property type="component" value="Chromosome"/>
</dbReference>
<evidence type="ECO:0008006" key="3">
    <source>
        <dbReference type="Google" id="ProtNLM"/>
    </source>
</evidence>
<reference evidence="1" key="1">
    <citation type="journal article" date="2023" name="Int. J. Syst. Evol. Microbiol.">
        <title>Mesoterricola silvestris gen. nov., sp. nov., Mesoterricola sediminis sp. nov., Geothrix oryzae sp. nov., Geothrix edaphica sp. nov., Geothrix rubra sp. nov., and Geothrix limicola sp. nov., six novel members of Acidobacteriota isolated from soils.</title>
        <authorList>
            <person name="Itoh H."/>
            <person name="Sugisawa Y."/>
            <person name="Mise K."/>
            <person name="Xu Z."/>
            <person name="Kuniyasu M."/>
            <person name="Ushijima N."/>
            <person name="Kawano K."/>
            <person name="Kobayashi E."/>
            <person name="Shiratori Y."/>
            <person name="Masuda Y."/>
            <person name="Senoo K."/>
        </authorList>
    </citation>
    <scope>NUCLEOTIDE SEQUENCE</scope>
    <source>
        <strain evidence="1">W786</strain>
    </source>
</reference>
<dbReference type="RefSeq" id="WP_316410413.1">
    <property type="nucleotide sequence ID" value="NZ_AP027081.1"/>
</dbReference>
<evidence type="ECO:0000313" key="1">
    <source>
        <dbReference type="EMBL" id="BDU77770.1"/>
    </source>
</evidence>
<dbReference type="AlphaFoldDB" id="A0AA48GY57"/>
<proteinExistence type="predicted"/>
<dbReference type="EMBL" id="AP027081">
    <property type="protein sequence ID" value="BDU77770.1"/>
    <property type="molecule type" value="Genomic_DNA"/>
</dbReference>
<dbReference type="Pfam" id="PF05258">
    <property type="entry name" value="DciA"/>
    <property type="match status" value="1"/>
</dbReference>
<evidence type="ECO:0000313" key="2">
    <source>
        <dbReference type="Proteomes" id="UP001228113"/>
    </source>
</evidence>
<dbReference type="InterPro" id="IPR007922">
    <property type="entry name" value="DciA-like"/>
</dbReference>
<keyword evidence="2" id="KW-1185">Reference proteome</keyword>
<gene>
    <name evidence="1" type="ORF">METESE_27280</name>
</gene>
<name>A0AA48GY57_9BACT</name>